<dbReference type="Gene3D" id="3.30.70.20">
    <property type="match status" value="2"/>
</dbReference>
<feature type="domain" description="4Fe-4S ferredoxin-type" evidence="5">
    <location>
        <begin position="97"/>
        <end position="126"/>
    </location>
</feature>
<evidence type="ECO:0000256" key="4">
    <source>
        <dbReference type="ARBA" id="ARBA00023014"/>
    </source>
</evidence>
<dbReference type="PANTHER" id="PTHR43687">
    <property type="entry name" value="ADENYLYLSULFATE REDUCTASE, BETA SUBUNIT"/>
    <property type="match status" value="1"/>
</dbReference>
<dbReference type="Pfam" id="PF13237">
    <property type="entry name" value="Fer4_10"/>
    <property type="match status" value="1"/>
</dbReference>
<keyword evidence="3" id="KW-0408">Iron</keyword>
<evidence type="ECO:0000259" key="5">
    <source>
        <dbReference type="PROSITE" id="PS51379"/>
    </source>
</evidence>
<keyword evidence="4" id="KW-0411">Iron-sulfur</keyword>
<feature type="domain" description="4Fe-4S ferredoxin-type" evidence="5">
    <location>
        <begin position="33"/>
        <end position="62"/>
    </location>
</feature>
<evidence type="ECO:0000256" key="1">
    <source>
        <dbReference type="ARBA" id="ARBA00022485"/>
    </source>
</evidence>
<evidence type="ECO:0000313" key="6">
    <source>
        <dbReference type="EMBL" id="MBO8424778.1"/>
    </source>
</evidence>
<dbReference type="GO" id="GO:0051539">
    <property type="term" value="F:4 iron, 4 sulfur cluster binding"/>
    <property type="evidence" value="ECO:0007669"/>
    <property type="project" value="UniProtKB-KW"/>
</dbReference>
<name>A0A940DJQ3_9FIRM</name>
<dbReference type="PROSITE" id="PS00198">
    <property type="entry name" value="4FE4S_FER_1"/>
    <property type="match status" value="3"/>
</dbReference>
<dbReference type="EMBL" id="JADINF010000180">
    <property type="protein sequence ID" value="MBO8424778.1"/>
    <property type="molecule type" value="Genomic_DNA"/>
</dbReference>
<protein>
    <submittedName>
        <fullName evidence="6">4Fe-4S binding protein</fullName>
    </submittedName>
</protein>
<evidence type="ECO:0000256" key="3">
    <source>
        <dbReference type="ARBA" id="ARBA00023004"/>
    </source>
</evidence>
<dbReference type="PANTHER" id="PTHR43687:SF1">
    <property type="entry name" value="FERREDOXIN III"/>
    <property type="match status" value="1"/>
</dbReference>
<sequence>MAYRIDKEKCVDCGYCGYICPFGAIEEKEENGRHYYAIDDKCMGCGQCTETCPAVCISPAPGHRAIKRVHIDESKCIGCSLCQRNCPAAAVEGVIKNPFRVIESRCIRCGACTVKCKPQAVIIEYAEA</sequence>
<reference evidence="6" key="2">
    <citation type="journal article" date="2021" name="PeerJ">
        <title>Extensive microbial diversity within the chicken gut microbiome revealed by metagenomics and culture.</title>
        <authorList>
            <person name="Gilroy R."/>
            <person name="Ravi A."/>
            <person name="Getino M."/>
            <person name="Pursley I."/>
            <person name="Horton D.L."/>
            <person name="Alikhan N.F."/>
            <person name="Baker D."/>
            <person name="Gharbi K."/>
            <person name="Hall N."/>
            <person name="Watson M."/>
            <person name="Adriaenssens E.M."/>
            <person name="Foster-Nyarko E."/>
            <person name="Jarju S."/>
            <person name="Secka A."/>
            <person name="Antonio M."/>
            <person name="Oren A."/>
            <person name="Chaudhuri R.R."/>
            <person name="La Ragione R."/>
            <person name="Hildebrand F."/>
            <person name="Pallen M.J."/>
        </authorList>
    </citation>
    <scope>NUCLEOTIDE SEQUENCE</scope>
    <source>
        <strain evidence="6">517</strain>
    </source>
</reference>
<dbReference type="GO" id="GO:0046872">
    <property type="term" value="F:metal ion binding"/>
    <property type="evidence" value="ECO:0007669"/>
    <property type="project" value="UniProtKB-KW"/>
</dbReference>
<accession>A0A940DJQ3</accession>
<dbReference type="PROSITE" id="PS51379">
    <property type="entry name" value="4FE4S_FER_2"/>
    <property type="match status" value="4"/>
</dbReference>
<organism evidence="6 7">
    <name type="scientific">Candidatus Stercoripulliclostridium pullicola</name>
    <dbReference type="NCBI Taxonomy" id="2840953"/>
    <lineage>
        <taxon>Bacteria</taxon>
        <taxon>Bacillati</taxon>
        <taxon>Bacillota</taxon>
        <taxon>Clostridia</taxon>
        <taxon>Eubacteriales</taxon>
        <taxon>Candidatus Stercoripulliclostridium</taxon>
    </lineage>
</organism>
<evidence type="ECO:0000313" key="7">
    <source>
        <dbReference type="Proteomes" id="UP000727857"/>
    </source>
</evidence>
<keyword evidence="1" id="KW-0004">4Fe-4S</keyword>
<feature type="domain" description="4Fe-4S ferredoxin-type" evidence="5">
    <location>
        <begin position="67"/>
        <end position="96"/>
    </location>
</feature>
<proteinExistence type="predicted"/>
<keyword evidence="2" id="KW-0479">Metal-binding</keyword>
<dbReference type="Pfam" id="PF14697">
    <property type="entry name" value="Fer4_21"/>
    <property type="match status" value="1"/>
</dbReference>
<dbReference type="InterPro" id="IPR017896">
    <property type="entry name" value="4Fe4S_Fe-S-bd"/>
</dbReference>
<dbReference type="Proteomes" id="UP000727857">
    <property type="component" value="Unassembled WGS sequence"/>
</dbReference>
<gene>
    <name evidence="6" type="ORF">IAB16_07135</name>
</gene>
<dbReference type="InterPro" id="IPR050572">
    <property type="entry name" value="Fe-S_Ferredoxin"/>
</dbReference>
<dbReference type="InterPro" id="IPR017900">
    <property type="entry name" value="4Fe4S_Fe_S_CS"/>
</dbReference>
<dbReference type="AlphaFoldDB" id="A0A940DJQ3"/>
<feature type="domain" description="4Fe-4S ferredoxin-type" evidence="5">
    <location>
        <begin position="1"/>
        <end position="30"/>
    </location>
</feature>
<evidence type="ECO:0000256" key="2">
    <source>
        <dbReference type="ARBA" id="ARBA00022723"/>
    </source>
</evidence>
<dbReference type="SUPFAM" id="SSF54862">
    <property type="entry name" value="4Fe-4S ferredoxins"/>
    <property type="match status" value="1"/>
</dbReference>
<comment type="caution">
    <text evidence="6">The sequence shown here is derived from an EMBL/GenBank/DDBJ whole genome shotgun (WGS) entry which is preliminary data.</text>
</comment>
<reference evidence="6" key="1">
    <citation type="submission" date="2020-10" db="EMBL/GenBank/DDBJ databases">
        <authorList>
            <person name="Gilroy R."/>
        </authorList>
    </citation>
    <scope>NUCLEOTIDE SEQUENCE</scope>
    <source>
        <strain evidence="6">517</strain>
    </source>
</reference>